<accession>A0A7U2EYR2</accession>
<organism evidence="1 2">
    <name type="scientific">Phaeosphaeria nodorum (strain SN15 / ATCC MYA-4574 / FGSC 10173)</name>
    <name type="common">Glume blotch fungus</name>
    <name type="synonym">Parastagonospora nodorum</name>
    <dbReference type="NCBI Taxonomy" id="321614"/>
    <lineage>
        <taxon>Eukaryota</taxon>
        <taxon>Fungi</taxon>
        <taxon>Dikarya</taxon>
        <taxon>Ascomycota</taxon>
        <taxon>Pezizomycotina</taxon>
        <taxon>Dothideomycetes</taxon>
        <taxon>Pleosporomycetidae</taxon>
        <taxon>Pleosporales</taxon>
        <taxon>Pleosporineae</taxon>
        <taxon>Phaeosphaeriaceae</taxon>
        <taxon>Parastagonospora</taxon>
    </lineage>
</organism>
<reference evidence="2" key="1">
    <citation type="journal article" date="2021" name="BMC Genomics">
        <title>Chromosome-level genome assembly and manually-curated proteome of model necrotroph Parastagonospora nodorum Sn15 reveals a genome-wide trove of candidate effector homologs, and redundancy of virulence-related functions within an accessory chromosome.</title>
        <authorList>
            <person name="Bertazzoni S."/>
            <person name="Jones D.A.B."/>
            <person name="Phan H.T."/>
            <person name="Tan K.-C."/>
            <person name="Hane J.K."/>
        </authorList>
    </citation>
    <scope>NUCLEOTIDE SEQUENCE [LARGE SCALE GENOMIC DNA]</scope>
    <source>
        <strain evidence="2">SN15 / ATCC MYA-4574 / FGSC 10173)</strain>
    </source>
</reference>
<dbReference type="EMBL" id="CP069025">
    <property type="protein sequence ID" value="QRC93515.1"/>
    <property type="molecule type" value="Genomic_DNA"/>
</dbReference>
<keyword evidence="2" id="KW-1185">Reference proteome</keyword>
<sequence length="71" mass="7545">MKEITAVEGWWLPKGMPRACPAQRTIVASSVVIGAESLSCISIMSPPPPILGMLVTKPGLILCNMEAAFYA</sequence>
<proteinExistence type="predicted"/>
<dbReference type="AlphaFoldDB" id="A0A7U2EYR2"/>
<gene>
    <name evidence="1" type="ORF">JI435_403990</name>
</gene>
<evidence type="ECO:0000313" key="1">
    <source>
        <dbReference type="EMBL" id="QRC93515.1"/>
    </source>
</evidence>
<name>A0A7U2EYR2_PHANO</name>
<evidence type="ECO:0000313" key="2">
    <source>
        <dbReference type="Proteomes" id="UP000663193"/>
    </source>
</evidence>
<dbReference type="Proteomes" id="UP000663193">
    <property type="component" value="Chromosome 3"/>
</dbReference>
<dbReference type="VEuPathDB" id="FungiDB:JI435_403990"/>
<protein>
    <submittedName>
        <fullName evidence="1">Uncharacterized protein</fullName>
    </submittedName>
</protein>